<proteinExistence type="inferred from homology"/>
<comment type="similarity">
    <text evidence="2">Belongs to the attacin/sarcotoxin-2 family.</text>
</comment>
<evidence type="ECO:0000256" key="5">
    <source>
        <dbReference type="ARBA" id="ARBA00022588"/>
    </source>
</evidence>
<evidence type="ECO:0000256" key="7">
    <source>
        <dbReference type="ARBA" id="ARBA00023022"/>
    </source>
</evidence>
<dbReference type="Pfam" id="PF03769">
    <property type="entry name" value="Attacin_C"/>
    <property type="match status" value="1"/>
</dbReference>
<comment type="subcellular location">
    <subcellularLocation>
        <location evidence="1">Secreted</location>
    </subcellularLocation>
</comment>
<protein>
    <recommendedName>
        <fullName evidence="8">Attacin C-terminal domain-containing protein</fullName>
    </recommendedName>
</protein>
<keyword evidence="4" id="KW-0929">Antimicrobial</keyword>
<comment type="caution">
    <text evidence="9">The sequence shown here is derived from an EMBL/GenBank/DDBJ whole genome shotgun (WGS) entry which is preliminary data.</text>
</comment>
<evidence type="ECO:0000256" key="1">
    <source>
        <dbReference type="ARBA" id="ARBA00004613"/>
    </source>
</evidence>
<evidence type="ECO:0000313" key="9">
    <source>
        <dbReference type="EMBL" id="CAB3225889.1"/>
    </source>
</evidence>
<dbReference type="GO" id="GO:0042742">
    <property type="term" value="P:defense response to bacterium"/>
    <property type="evidence" value="ECO:0007669"/>
    <property type="project" value="UniProtKB-KW"/>
</dbReference>
<dbReference type="EMBL" id="CADEBD010000226">
    <property type="protein sequence ID" value="CAB3225889.1"/>
    <property type="molecule type" value="Genomic_DNA"/>
</dbReference>
<evidence type="ECO:0000259" key="8">
    <source>
        <dbReference type="Pfam" id="PF03769"/>
    </source>
</evidence>
<dbReference type="GO" id="GO:0045087">
    <property type="term" value="P:innate immune response"/>
    <property type="evidence" value="ECO:0007669"/>
    <property type="project" value="UniProtKB-KW"/>
</dbReference>
<name>A0A8S0Z1E7_ARCPL</name>
<accession>A0A8S0Z1E7</accession>
<evidence type="ECO:0000256" key="4">
    <source>
        <dbReference type="ARBA" id="ARBA00022529"/>
    </source>
</evidence>
<dbReference type="OrthoDB" id="8030796at2759"/>
<evidence type="ECO:0000256" key="6">
    <source>
        <dbReference type="ARBA" id="ARBA00022859"/>
    </source>
</evidence>
<keyword evidence="5" id="KW-0399">Innate immunity</keyword>
<keyword evidence="6" id="KW-0391">Immunity</keyword>
<dbReference type="Proteomes" id="UP000494256">
    <property type="component" value="Unassembled WGS sequence"/>
</dbReference>
<dbReference type="InterPro" id="IPR005521">
    <property type="entry name" value="Attacin_C"/>
</dbReference>
<sequence>MPNISRCPTLTRNKIGPSFGMAHTPFLESKDYSAMGNLNLFRNLTTSVDFSAGLKKFETPFMNRGWKPNYGLTFSRSFHLIKVKCSNLLYYLKT</sequence>
<keyword evidence="3" id="KW-0964">Secreted</keyword>
<evidence type="ECO:0000313" key="10">
    <source>
        <dbReference type="Proteomes" id="UP000494256"/>
    </source>
</evidence>
<evidence type="ECO:0000256" key="3">
    <source>
        <dbReference type="ARBA" id="ARBA00022525"/>
    </source>
</evidence>
<gene>
    <name evidence="9" type="ORF">APLA_LOCUS2467</name>
</gene>
<feature type="domain" description="Attacin C-terminal" evidence="8">
    <location>
        <begin position="11"/>
        <end position="78"/>
    </location>
</feature>
<keyword evidence="7" id="KW-0044">Antibiotic</keyword>
<organism evidence="9 10">
    <name type="scientific">Arctia plantaginis</name>
    <name type="common">Wood tiger moth</name>
    <name type="synonym">Phalaena plantaginis</name>
    <dbReference type="NCBI Taxonomy" id="874455"/>
    <lineage>
        <taxon>Eukaryota</taxon>
        <taxon>Metazoa</taxon>
        <taxon>Ecdysozoa</taxon>
        <taxon>Arthropoda</taxon>
        <taxon>Hexapoda</taxon>
        <taxon>Insecta</taxon>
        <taxon>Pterygota</taxon>
        <taxon>Neoptera</taxon>
        <taxon>Endopterygota</taxon>
        <taxon>Lepidoptera</taxon>
        <taxon>Glossata</taxon>
        <taxon>Ditrysia</taxon>
        <taxon>Noctuoidea</taxon>
        <taxon>Erebidae</taxon>
        <taxon>Arctiinae</taxon>
        <taxon>Arctia</taxon>
    </lineage>
</organism>
<evidence type="ECO:0000256" key="2">
    <source>
        <dbReference type="ARBA" id="ARBA00007550"/>
    </source>
</evidence>
<reference evidence="9 10" key="1">
    <citation type="submission" date="2020-04" db="EMBL/GenBank/DDBJ databases">
        <authorList>
            <person name="Wallbank WR R."/>
            <person name="Pardo Diaz C."/>
            <person name="Kozak K."/>
            <person name="Martin S."/>
            <person name="Jiggins C."/>
            <person name="Moest M."/>
            <person name="Warren A I."/>
            <person name="Byers J.R.P. K."/>
            <person name="Montejo-Kovacevich G."/>
            <person name="Yen C E."/>
        </authorList>
    </citation>
    <scope>NUCLEOTIDE SEQUENCE [LARGE SCALE GENOMIC DNA]</scope>
</reference>
<dbReference type="GO" id="GO:0005576">
    <property type="term" value="C:extracellular region"/>
    <property type="evidence" value="ECO:0007669"/>
    <property type="project" value="UniProtKB-SubCell"/>
</dbReference>
<dbReference type="AlphaFoldDB" id="A0A8S0Z1E7"/>